<protein>
    <recommendedName>
        <fullName evidence="7">Hemolymph juvenile hormone binding protein</fullName>
    </recommendedName>
</protein>
<dbReference type="STRING" id="35570.A0A1I8PE76"/>
<evidence type="ECO:0000256" key="3">
    <source>
        <dbReference type="ARBA" id="ARBA00060902"/>
    </source>
</evidence>
<evidence type="ECO:0008006" key="7">
    <source>
        <dbReference type="Google" id="ProtNLM"/>
    </source>
</evidence>
<dbReference type="GO" id="GO:0005615">
    <property type="term" value="C:extracellular space"/>
    <property type="evidence" value="ECO:0007669"/>
    <property type="project" value="TreeGrafter"/>
</dbReference>
<dbReference type="OrthoDB" id="8186595at2759"/>
<dbReference type="PANTHER" id="PTHR11008:SF32">
    <property type="entry name" value="CIRCADIAN CLOCK-CONTROLLED PROTEIN DAYWAKE-RELATED"/>
    <property type="match status" value="1"/>
</dbReference>
<dbReference type="InterPro" id="IPR010562">
    <property type="entry name" value="Haemolymph_juvenile_hormone-bd"/>
</dbReference>
<dbReference type="Proteomes" id="UP000095300">
    <property type="component" value="Unassembled WGS sequence"/>
</dbReference>
<evidence type="ECO:0000256" key="1">
    <source>
        <dbReference type="ARBA" id="ARBA00022729"/>
    </source>
</evidence>
<dbReference type="PANTHER" id="PTHR11008">
    <property type="entry name" value="PROTEIN TAKEOUT-LIKE PROTEIN"/>
    <property type="match status" value="1"/>
</dbReference>
<organism evidence="5 6">
    <name type="scientific">Stomoxys calcitrans</name>
    <name type="common">Stable fly</name>
    <name type="synonym">Conops calcitrans</name>
    <dbReference type="NCBI Taxonomy" id="35570"/>
    <lineage>
        <taxon>Eukaryota</taxon>
        <taxon>Metazoa</taxon>
        <taxon>Ecdysozoa</taxon>
        <taxon>Arthropoda</taxon>
        <taxon>Hexapoda</taxon>
        <taxon>Insecta</taxon>
        <taxon>Pterygota</taxon>
        <taxon>Neoptera</taxon>
        <taxon>Endopterygota</taxon>
        <taxon>Diptera</taxon>
        <taxon>Brachycera</taxon>
        <taxon>Muscomorpha</taxon>
        <taxon>Muscoidea</taxon>
        <taxon>Muscidae</taxon>
        <taxon>Stomoxys</taxon>
    </lineage>
</organism>
<evidence type="ECO:0000256" key="4">
    <source>
        <dbReference type="SAM" id="SignalP"/>
    </source>
</evidence>
<evidence type="ECO:0000256" key="2">
    <source>
        <dbReference type="ARBA" id="ARBA00023108"/>
    </source>
</evidence>
<evidence type="ECO:0000313" key="5">
    <source>
        <dbReference type="EnsemblMetazoa" id="SCAU007286-PA"/>
    </source>
</evidence>
<sequence length="239" mass="27445">MKLVIFCVILSVALAEYPSNLPKCSQNDEPCHTKAGQTFVDNYSGGLKDIHLLPFDPFHIKSMGLKRDPTSPVNIELEFTDMDMFGMKTMKVLSAKILDFGSRSELEGLIPSLTLKGHYSIDGRVLVLPIVGEGDSEIKCKNTYFKYSYDMKPVEKNGKKYASLEHVKLEIKPELVQFHFENLFRGDKNLGDNMNKFLNENWNDIFQEIKPRFAKALSLEVKALLNTFYSKYPYEEYFQ</sequence>
<name>A0A1I8PE76_STOCA</name>
<keyword evidence="6" id="KW-1185">Reference proteome</keyword>
<keyword evidence="2" id="KW-0090">Biological rhythms</keyword>
<dbReference type="InterPro" id="IPR038606">
    <property type="entry name" value="To_sf"/>
</dbReference>
<dbReference type="FunFam" id="3.15.10.30:FF:000001">
    <property type="entry name" value="Takeout-like protein 1"/>
    <property type="match status" value="1"/>
</dbReference>
<gene>
    <name evidence="5" type="primary">106089176</name>
</gene>
<dbReference type="AlphaFoldDB" id="A0A1I8PE76"/>
<dbReference type="GO" id="GO:0007623">
    <property type="term" value="P:circadian rhythm"/>
    <property type="evidence" value="ECO:0007669"/>
    <property type="project" value="UniProtKB-ARBA"/>
</dbReference>
<feature type="chain" id="PRO_5013176011" description="Hemolymph juvenile hormone binding protein" evidence="4">
    <location>
        <begin position="16"/>
        <end position="239"/>
    </location>
</feature>
<comment type="similarity">
    <text evidence="3">Belongs to the TO family.</text>
</comment>
<proteinExistence type="inferred from homology"/>
<reference evidence="5" key="1">
    <citation type="submission" date="2020-05" db="UniProtKB">
        <authorList>
            <consortium name="EnsemblMetazoa"/>
        </authorList>
    </citation>
    <scope>IDENTIFICATION</scope>
    <source>
        <strain evidence="5">USDA</strain>
    </source>
</reference>
<dbReference type="SMART" id="SM00700">
    <property type="entry name" value="JHBP"/>
    <property type="match status" value="1"/>
</dbReference>
<evidence type="ECO:0000313" key="6">
    <source>
        <dbReference type="Proteomes" id="UP000095300"/>
    </source>
</evidence>
<accession>A0A1I8PE76</accession>
<dbReference type="Pfam" id="PF06585">
    <property type="entry name" value="JHBP"/>
    <property type="match status" value="1"/>
</dbReference>
<dbReference type="EnsemblMetazoa" id="SCAU007286-RA">
    <property type="protein sequence ID" value="SCAU007286-PA"/>
    <property type="gene ID" value="SCAU007286"/>
</dbReference>
<keyword evidence="1 4" id="KW-0732">Signal</keyword>
<dbReference type="VEuPathDB" id="VectorBase:SCAU007286"/>
<dbReference type="Gene3D" id="3.15.10.30">
    <property type="entry name" value="Haemolymph juvenile hormone binding protein"/>
    <property type="match status" value="1"/>
</dbReference>
<feature type="signal peptide" evidence="4">
    <location>
        <begin position="1"/>
        <end position="15"/>
    </location>
</feature>
<dbReference type="KEGG" id="scac:106089176"/>